<evidence type="ECO:0000313" key="2">
    <source>
        <dbReference type="Proteomes" id="UP000515140"/>
    </source>
</evidence>
<dbReference type="RefSeq" id="XP_020830596.1">
    <property type="nucleotide sequence ID" value="XM_020974937.1"/>
</dbReference>
<name>A0A6P5J8Z8_PHACI</name>
<evidence type="ECO:0000313" key="3">
    <source>
        <dbReference type="RefSeq" id="XP_020830593.1"/>
    </source>
</evidence>
<dbReference type="RefSeq" id="XP_020830597.1">
    <property type="nucleotide sequence ID" value="XM_020974938.1"/>
</dbReference>
<dbReference type="RefSeq" id="XP_020830594.1">
    <property type="nucleotide sequence ID" value="XM_020974935.1"/>
</dbReference>
<evidence type="ECO:0000313" key="7">
    <source>
        <dbReference type="RefSeq" id="XP_020830597.1"/>
    </source>
</evidence>
<feature type="region of interest" description="Disordered" evidence="1">
    <location>
        <begin position="1"/>
        <end position="273"/>
    </location>
</feature>
<gene>
    <name evidence="3 4 5 6 7 8" type="primary">LOC110199909</name>
</gene>
<feature type="compositionally biased region" description="Basic and acidic residues" evidence="1">
    <location>
        <begin position="24"/>
        <end position="39"/>
    </location>
</feature>
<feature type="region of interest" description="Disordered" evidence="1">
    <location>
        <begin position="330"/>
        <end position="349"/>
    </location>
</feature>
<feature type="region of interest" description="Disordered" evidence="1">
    <location>
        <begin position="376"/>
        <end position="423"/>
    </location>
</feature>
<dbReference type="RefSeq" id="XP_020830598.1">
    <property type="nucleotide sequence ID" value="XM_020974939.1"/>
</dbReference>
<dbReference type="KEGG" id="pcw:110199909"/>
<organism evidence="2 5">
    <name type="scientific">Phascolarctos cinereus</name>
    <name type="common">Koala</name>
    <dbReference type="NCBI Taxonomy" id="38626"/>
    <lineage>
        <taxon>Eukaryota</taxon>
        <taxon>Metazoa</taxon>
        <taxon>Chordata</taxon>
        <taxon>Craniata</taxon>
        <taxon>Vertebrata</taxon>
        <taxon>Euteleostomi</taxon>
        <taxon>Mammalia</taxon>
        <taxon>Metatheria</taxon>
        <taxon>Diprotodontia</taxon>
        <taxon>Phascolarctidae</taxon>
        <taxon>Phascolarctos</taxon>
    </lineage>
</organism>
<dbReference type="AlphaFoldDB" id="A0A6P5J8Z8"/>
<dbReference type="RefSeq" id="XP_020830593.1">
    <property type="nucleotide sequence ID" value="XM_020974934.1"/>
</dbReference>
<evidence type="ECO:0000313" key="6">
    <source>
        <dbReference type="RefSeq" id="XP_020830596.1"/>
    </source>
</evidence>
<feature type="compositionally biased region" description="Basic and acidic residues" evidence="1">
    <location>
        <begin position="239"/>
        <end position="267"/>
    </location>
</feature>
<accession>A0A6P5J8Z8</accession>
<protein>
    <submittedName>
        <fullName evidence="3 4">Trichohyalin-like</fullName>
    </submittedName>
</protein>
<feature type="compositionally biased region" description="Basic and acidic residues" evidence="1">
    <location>
        <begin position="52"/>
        <end position="110"/>
    </location>
</feature>
<feature type="compositionally biased region" description="Basic and acidic residues" evidence="1">
    <location>
        <begin position="121"/>
        <end position="138"/>
    </location>
</feature>
<dbReference type="GeneID" id="110199909"/>
<dbReference type="RefSeq" id="XP_020830595.1">
    <property type="nucleotide sequence ID" value="XM_020974936.1"/>
</dbReference>
<proteinExistence type="predicted"/>
<feature type="compositionally biased region" description="Basic and acidic residues" evidence="1">
    <location>
        <begin position="170"/>
        <end position="224"/>
    </location>
</feature>
<evidence type="ECO:0000313" key="8">
    <source>
        <dbReference type="RefSeq" id="XP_020830598.1"/>
    </source>
</evidence>
<reference evidence="3 4" key="1">
    <citation type="submission" date="2025-04" db="UniProtKB">
        <authorList>
            <consortium name="RefSeq"/>
        </authorList>
    </citation>
    <scope>IDENTIFICATION</scope>
    <source>
        <tissue evidence="3 4">Spleen</tissue>
    </source>
</reference>
<evidence type="ECO:0000313" key="5">
    <source>
        <dbReference type="RefSeq" id="XP_020830595.1"/>
    </source>
</evidence>
<sequence length="423" mass="49117">MGMSQRTECRGNAVVDQGGNKQKQKQEKDKGRYREEGKRKYGKMWGTGDQEGLDKEVWGVRRNKDQRRDHAHEPSEEDWEKEHGTQRNRDEELSGKGWGRESREGPREEESQAQDGQTTLELKERDQKVSERQWKATMEDICGNVQELDGQEQDLRDQGKGKRGQNSQKWEAEYGDVKGQIEHKHSEGRQEEQPKGEEQEIECGRCKTRENVKNQKEDIGKSPEEEGGGALNVDNGMSDTKDAAESDWERPWEKGSERTNAKEDPKGKHWAKLHRGELEGEDWVKEDEESLKHLGGDRGKMKGKESGLEWEVTIEKHGESSLNIKYRKEEEIGNERGKERKEEMHRELEEDCQKIDNGEKLEFSAGQEEIFWGTEVQGQLERQESQESSEEEQKYRAREDGTAQRLEQDNRERVSAQDWEGDC</sequence>
<keyword evidence="2" id="KW-1185">Reference proteome</keyword>
<feature type="compositionally biased region" description="Basic and acidic residues" evidence="1">
    <location>
        <begin position="381"/>
        <end position="415"/>
    </location>
</feature>
<dbReference type="Proteomes" id="UP000515140">
    <property type="component" value="Unplaced"/>
</dbReference>
<evidence type="ECO:0000313" key="4">
    <source>
        <dbReference type="RefSeq" id="XP_020830594.1"/>
    </source>
</evidence>
<evidence type="ECO:0000256" key="1">
    <source>
        <dbReference type="SAM" id="MobiDB-lite"/>
    </source>
</evidence>